<keyword evidence="2" id="KW-1185">Reference proteome</keyword>
<dbReference type="EMBL" id="MU274562">
    <property type="protein sequence ID" value="KAI0026441.1"/>
    <property type="molecule type" value="Genomic_DNA"/>
</dbReference>
<sequence length="60" mass="6196">MSAGRPTIQGGLTDSSRDSDGRPHRSTSVYIAPDSHSSAFLGDGSVPLDLRRDAGHSGEG</sequence>
<comment type="caution">
    <text evidence="1">The sequence shown here is derived from an EMBL/GenBank/DDBJ whole genome shotgun (WGS) entry which is preliminary data.</text>
</comment>
<organism evidence="1 2">
    <name type="scientific">Vararia minispora EC-137</name>
    <dbReference type="NCBI Taxonomy" id="1314806"/>
    <lineage>
        <taxon>Eukaryota</taxon>
        <taxon>Fungi</taxon>
        <taxon>Dikarya</taxon>
        <taxon>Basidiomycota</taxon>
        <taxon>Agaricomycotina</taxon>
        <taxon>Agaricomycetes</taxon>
        <taxon>Russulales</taxon>
        <taxon>Lachnocladiaceae</taxon>
        <taxon>Vararia</taxon>
    </lineage>
</organism>
<dbReference type="Proteomes" id="UP000814128">
    <property type="component" value="Unassembled WGS sequence"/>
</dbReference>
<protein>
    <submittedName>
        <fullName evidence="1">Uncharacterized protein</fullName>
    </submittedName>
</protein>
<evidence type="ECO:0000313" key="1">
    <source>
        <dbReference type="EMBL" id="KAI0026441.1"/>
    </source>
</evidence>
<accession>A0ACB8Q3Y8</accession>
<reference evidence="1" key="2">
    <citation type="journal article" date="2022" name="New Phytol.">
        <title>Evolutionary transition to the ectomycorrhizal habit in the genomes of a hyperdiverse lineage of mushroom-forming fungi.</title>
        <authorList>
            <person name="Looney B."/>
            <person name="Miyauchi S."/>
            <person name="Morin E."/>
            <person name="Drula E."/>
            <person name="Courty P.E."/>
            <person name="Kohler A."/>
            <person name="Kuo A."/>
            <person name="LaButti K."/>
            <person name="Pangilinan J."/>
            <person name="Lipzen A."/>
            <person name="Riley R."/>
            <person name="Andreopoulos W."/>
            <person name="He G."/>
            <person name="Johnson J."/>
            <person name="Nolan M."/>
            <person name="Tritt A."/>
            <person name="Barry K.W."/>
            <person name="Grigoriev I.V."/>
            <person name="Nagy L.G."/>
            <person name="Hibbett D."/>
            <person name="Henrissat B."/>
            <person name="Matheny P.B."/>
            <person name="Labbe J."/>
            <person name="Martin F.M."/>
        </authorList>
    </citation>
    <scope>NUCLEOTIDE SEQUENCE</scope>
    <source>
        <strain evidence="1">EC-137</strain>
    </source>
</reference>
<name>A0ACB8Q3Y8_9AGAM</name>
<proteinExistence type="predicted"/>
<evidence type="ECO:0000313" key="2">
    <source>
        <dbReference type="Proteomes" id="UP000814128"/>
    </source>
</evidence>
<reference evidence="1" key="1">
    <citation type="submission" date="2021-02" db="EMBL/GenBank/DDBJ databases">
        <authorList>
            <consortium name="DOE Joint Genome Institute"/>
            <person name="Ahrendt S."/>
            <person name="Looney B.P."/>
            <person name="Miyauchi S."/>
            <person name="Morin E."/>
            <person name="Drula E."/>
            <person name="Courty P.E."/>
            <person name="Chicoki N."/>
            <person name="Fauchery L."/>
            <person name="Kohler A."/>
            <person name="Kuo A."/>
            <person name="Labutti K."/>
            <person name="Pangilinan J."/>
            <person name="Lipzen A."/>
            <person name="Riley R."/>
            <person name="Andreopoulos W."/>
            <person name="He G."/>
            <person name="Johnson J."/>
            <person name="Barry K.W."/>
            <person name="Grigoriev I.V."/>
            <person name="Nagy L."/>
            <person name="Hibbett D."/>
            <person name="Henrissat B."/>
            <person name="Matheny P.B."/>
            <person name="Labbe J."/>
            <person name="Martin F."/>
        </authorList>
    </citation>
    <scope>NUCLEOTIDE SEQUENCE</scope>
    <source>
        <strain evidence="1">EC-137</strain>
    </source>
</reference>
<gene>
    <name evidence="1" type="ORF">K488DRAFT_92573</name>
</gene>